<dbReference type="Proteomes" id="UP000016587">
    <property type="component" value="Chromosome"/>
</dbReference>
<feature type="transmembrane region" description="Helical" evidence="8">
    <location>
        <begin position="33"/>
        <end position="56"/>
    </location>
</feature>
<evidence type="ECO:0000256" key="4">
    <source>
        <dbReference type="ARBA" id="ARBA00022989"/>
    </source>
</evidence>
<dbReference type="PANTHER" id="PTHR42682">
    <property type="entry name" value="HYDROGENASE-4 COMPONENT F"/>
    <property type="match status" value="1"/>
</dbReference>
<dbReference type="Pfam" id="PF00361">
    <property type="entry name" value="Proton_antipo_M"/>
    <property type="match status" value="1"/>
</dbReference>
<feature type="transmembrane region" description="Helical" evidence="8">
    <location>
        <begin position="68"/>
        <end position="88"/>
    </location>
</feature>
<feature type="transmembrane region" description="Helical" evidence="8">
    <location>
        <begin position="242"/>
        <end position="259"/>
    </location>
</feature>
<reference evidence="10 11" key="1">
    <citation type="journal article" date="2013" name="J. Bacteriol.">
        <title>Roles of HynAB and Ech, the only two hydrogenases found in the model sulfate reducer Desulfovibrio gigas.</title>
        <authorList>
            <person name="Morais-Silva F.O."/>
            <person name="Santos C.I."/>
            <person name="Rodrigues R."/>
            <person name="Pereira I.A."/>
            <person name="Rodrigues-Pousada C."/>
        </authorList>
    </citation>
    <scope>NUCLEOTIDE SEQUENCE [LARGE SCALE GENOMIC DNA]</scope>
    <source>
        <strain evidence="11">ATCC 19364 / DSM 1382 / NCIMB 9332 / VKM B-1759</strain>
    </source>
</reference>
<dbReference type="STRING" id="1121448.DGI_2852"/>
<dbReference type="HOGENOM" id="CLU_030481_0_0_7"/>
<feature type="transmembrane region" description="Helical" evidence="8">
    <location>
        <begin position="185"/>
        <end position="205"/>
    </location>
</feature>
<protein>
    <submittedName>
        <fullName evidence="10">Putative monovalent cation/H+ antiporter subunit D</fullName>
    </submittedName>
</protein>
<evidence type="ECO:0000256" key="2">
    <source>
        <dbReference type="ARBA" id="ARBA00022475"/>
    </source>
</evidence>
<name>T2GDE5_MEGG1</name>
<feature type="transmembrane region" description="Helical" evidence="8">
    <location>
        <begin position="465"/>
        <end position="490"/>
    </location>
</feature>
<evidence type="ECO:0000256" key="1">
    <source>
        <dbReference type="ARBA" id="ARBA00004651"/>
    </source>
</evidence>
<keyword evidence="6 8" id="KW-0472">Membrane</keyword>
<feature type="transmembrane region" description="Helical" evidence="8">
    <location>
        <begin position="420"/>
        <end position="445"/>
    </location>
</feature>
<sequence>MPFLLPPFFLLVLGALTLPLFSARPVRAGLALAFAVLSLCNLLAIPEGVHFVLPFLGQEVILAKVDKLSFIFGLIFHLAAIFGIVYAWESKDNTERVFAMLYAAAAQGVVFAGDMLSLFLFWESLTVCAAVIIWTRGDAAARGAGFRYFLVHAVGGLLLLAGIVLRVHHTGSLAFGPIGLDSPGGLLIFLGFGVNAAWPLLHAWLPDAYPNASPTGTVFLSAFTTKGAVYVLARSFAGEETLIWIGAVMAVFPLLYAMLENDLRRTLAWCLINQVGFMMIGIGIGSELAINGVCAHAFVHILYKALLFMSAGAVLAQAGTCEATRLQSMGGLARQMPWTFAFACAGVASISVPLFCGFAGKSLIISATAEAHLSTVWMLLMFASAGVFLAGLRVVYVAFGQPTAPTSYQGLAVSEAPWGMRIGMALTAGASLLVGLFPSAFYSLLPNAMDYHLYSAGHLVSQFQVLFFTGLAFLVLLRAGMLPAAVKGINLDVDIVYRRLALIFYAAMDSLFNRLNAWCEALVVDGLFAWLARVHTQAPWRFSTWLLSPMLLLMPKEAREKLQGEIRPALETATTPIGLTAFATVAFLCVSIIMLLTV</sequence>
<keyword evidence="11" id="KW-1185">Reference proteome</keyword>
<dbReference type="AlphaFoldDB" id="T2GDE5"/>
<evidence type="ECO:0000256" key="7">
    <source>
        <dbReference type="RuleBase" id="RU000320"/>
    </source>
</evidence>
<dbReference type="eggNOG" id="COG0651">
    <property type="taxonomic scope" value="Bacteria"/>
</dbReference>
<dbReference type="GO" id="GO:0016491">
    <property type="term" value="F:oxidoreductase activity"/>
    <property type="evidence" value="ECO:0007669"/>
    <property type="project" value="UniProtKB-KW"/>
</dbReference>
<feature type="transmembrane region" description="Helical" evidence="8">
    <location>
        <begin position="108"/>
        <end position="134"/>
    </location>
</feature>
<evidence type="ECO:0000256" key="6">
    <source>
        <dbReference type="ARBA" id="ARBA00023136"/>
    </source>
</evidence>
<keyword evidence="3 7" id="KW-0812">Transmembrane</keyword>
<evidence type="ECO:0000313" key="10">
    <source>
        <dbReference type="EMBL" id="AGW14580.1"/>
    </source>
</evidence>
<dbReference type="NCBIfam" id="NF009310">
    <property type="entry name" value="PRK12668.1"/>
    <property type="match status" value="1"/>
</dbReference>
<keyword evidence="5" id="KW-0560">Oxidoreductase</keyword>
<dbReference type="InterPro" id="IPR052175">
    <property type="entry name" value="ComplexI-like_HydComp"/>
</dbReference>
<dbReference type="KEGG" id="dgg:DGI_2852"/>
<evidence type="ECO:0000313" key="11">
    <source>
        <dbReference type="Proteomes" id="UP000016587"/>
    </source>
</evidence>
<reference evidence="11" key="2">
    <citation type="submission" date="2013-07" db="EMBL/GenBank/DDBJ databases">
        <authorList>
            <person name="Morais-Silva F.O."/>
            <person name="Rezende A.M."/>
            <person name="Pimentel C."/>
            <person name="Resende D.M."/>
            <person name="Santos C.I."/>
            <person name="Clemente C."/>
            <person name="de Oliveira L.M."/>
            <person name="da Silva S.M."/>
            <person name="Costa D.A."/>
            <person name="Varela-Raposo A."/>
            <person name="Horacio E.C.A."/>
            <person name="Matos M."/>
            <person name="Flores O."/>
            <person name="Ruiz J.C."/>
            <person name="Rodrigues-Pousada C."/>
        </authorList>
    </citation>
    <scope>NUCLEOTIDE SEQUENCE [LARGE SCALE GENOMIC DNA]</scope>
    <source>
        <strain evidence="11">ATCC 19364 / DSM 1382 / NCIMB 9332 / VKM B-1759</strain>
    </source>
</reference>
<dbReference type="GO" id="GO:0008137">
    <property type="term" value="F:NADH dehydrogenase (ubiquinone) activity"/>
    <property type="evidence" value="ECO:0007669"/>
    <property type="project" value="InterPro"/>
</dbReference>
<feature type="transmembrane region" description="Helical" evidence="8">
    <location>
        <begin position="297"/>
        <end position="319"/>
    </location>
</feature>
<keyword evidence="2" id="KW-1003">Cell membrane</keyword>
<feature type="transmembrane region" description="Helical" evidence="8">
    <location>
        <begin position="146"/>
        <end position="165"/>
    </location>
</feature>
<feature type="transmembrane region" description="Helical" evidence="8">
    <location>
        <begin position="266"/>
        <end position="285"/>
    </location>
</feature>
<organism evidence="10 11">
    <name type="scientific">Megalodesulfovibrio gigas (strain ATCC 19364 / DSM 1382 / NCIMB 9332 / VKM B-1759)</name>
    <name type="common">Desulfovibrio gigas</name>
    <dbReference type="NCBI Taxonomy" id="1121448"/>
    <lineage>
        <taxon>Bacteria</taxon>
        <taxon>Pseudomonadati</taxon>
        <taxon>Thermodesulfobacteriota</taxon>
        <taxon>Desulfovibrionia</taxon>
        <taxon>Desulfovibrionales</taxon>
        <taxon>Desulfovibrionaceae</taxon>
        <taxon>Megalodesulfovibrio</taxon>
    </lineage>
</organism>
<dbReference type="PANTHER" id="PTHR42682:SF4">
    <property type="entry name" value="NADH-UBIQUINONE_PLASTOQUINONE"/>
    <property type="match status" value="1"/>
</dbReference>
<feature type="transmembrane region" description="Helical" evidence="8">
    <location>
        <begin position="217"/>
        <end position="236"/>
    </location>
</feature>
<dbReference type="EMBL" id="CP006585">
    <property type="protein sequence ID" value="AGW14580.1"/>
    <property type="molecule type" value="Genomic_DNA"/>
</dbReference>
<keyword evidence="4 8" id="KW-1133">Transmembrane helix</keyword>
<comment type="subcellular location">
    <subcellularLocation>
        <location evidence="1">Cell membrane</location>
        <topology evidence="1">Multi-pass membrane protein</topology>
    </subcellularLocation>
    <subcellularLocation>
        <location evidence="7">Membrane</location>
        <topology evidence="7">Multi-pass membrane protein</topology>
    </subcellularLocation>
</comment>
<evidence type="ECO:0000259" key="9">
    <source>
        <dbReference type="Pfam" id="PF00361"/>
    </source>
</evidence>
<feature type="transmembrane region" description="Helical" evidence="8">
    <location>
        <begin position="376"/>
        <end position="399"/>
    </location>
</feature>
<evidence type="ECO:0000256" key="5">
    <source>
        <dbReference type="ARBA" id="ARBA00023002"/>
    </source>
</evidence>
<dbReference type="OrthoDB" id="9805769at2"/>
<dbReference type="RefSeq" id="WP_021761622.1">
    <property type="nucleotide sequence ID" value="NC_022444.1"/>
</dbReference>
<feature type="transmembrane region" description="Helical" evidence="8">
    <location>
        <begin position="340"/>
        <end position="364"/>
    </location>
</feature>
<evidence type="ECO:0000256" key="3">
    <source>
        <dbReference type="ARBA" id="ARBA00022692"/>
    </source>
</evidence>
<dbReference type="InterPro" id="IPR001750">
    <property type="entry name" value="ND/Mrp_TM"/>
</dbReference>
<evidence type="ECO:0000256" key="8">
    <source>
        <dbReference type="SAM" id="Phobius"/>
    </source>
</evidence>
<dbReference type="PATRIC" id="fig|1121448.10.peg.2815"/>
<feature type="transmembrane region" description="Helical" evidence="8">
    <location>
        <begin position="576"/>
        <end position="596"/>
    </location>
</feature>
<dbReference type="InterPro" id="IPR003918">
    <property type="entry name" value="NADH_UbQ_OxRdtase"/>
</dbReference>
<gene>
    <name evidence="10" type="primary">mnhD</name>
    <name evidence="10" type="ORF">DGI_2852</name>
</gene>
<proteinExistence type="predicted"/>
<accession>T2GDE5</accession>
<dbReference type="GO" id="GO:0042773">
    <property type="term" value="P:ATP synthesis coupled electron transport"/>
    <property type="evidence" value="ECO:0007669"/>
    <property type="project" value="InterPro"/>
</dbReference>
<dbReference type="PRINTS" id="PR01437">
    <property type="entry name" value="NUOXDRDTASE4"/>
</dbReference>
<dbReference type="GO" id="GO:0005886">
    <property type="term" value="C:plasma membrane"/>
    <property type="evidence" value="ECO:0007669"/>
    <property type="project" value="UniProtKB-SubCell"/>
</dbReference>
<feature type="domain" description="NADH:quinone oxidoreductase/Mrp antiporter transmembrane" evidence="9">
    <location>
        <begin position="112"/>
        <end position="384"/>
    </location>
</feature>